<accession>A0A7Z0B8V6</accession>
<keyword evidence="3" id="KW-1185">Reference proteome</keyword>
<evidence type="ECO:0000256" key="1">
    <source>
        <dbReference type="SAM" id="MobiDB-lite"/>
    </source>
</evidence>
<feature type="region of interest" description="Disordered" evidence="1">
    <location>
        <begin position="166"/>
        <end position="187"/>
    </location>
</feature>
<feature type="region of interest" description="Disordered" evidence="1">
    <location>
        <begin position="418"/>
        <end position="442"/>
    </location>
</feature>
<dbReference type="EMBL" id="JACCAS010000001">
    <property type="protein sequence ID" value="NYH23827.1"/>
    <property type="molecule type" value="Genomic_DNA"/>
</dbReference>
<dbReference type="RefSeq" id="WP_179744264.1">
    <property type="nucleotide sequence ID" value="NZ_JACCAS010000001.1"/>
</dbReference>
<name>A0A7Z0B8V6_9BURK</name>
<dbReference type="Proteomes" id="UP000540929">
    <property type="component" value="Unassembled WGS sequence"/>
</dbReference>
<organism evidence="2 3">
    <name type="scientific">Paraburkholderia bryophila</name>
    <dbReference type="NCBI Taxonomy" id="420952"/>
    <lineage>
        <taxon>Bacteria</taxon>
        <taxon>Pseudomonadati</taxon>
        <taxon>Pseudomonadota</taxon>
        <taxon>Betaproteobacteria</taxon>
        <taxon>Burkholderiales</taxon>
        <taxon>Burkholderiaceae</taxon>
        <taxon>Paraburkholderia</taxon>
    </lineage>
</organism>
<gene>
    <name evidence="2" type="ORF">GGD40_003306</name>
</gene>
<evidence type="ECO:0000313" key="3">
    <source>
        <dbReference type="Proteomes" id="UP000540929"/>
    </source>
</evidence>
<dbReference type="AlphaFoldDB" id="A0A7Z0B8V6"/>
<evidence type="ECO:0008006" key="4">
    <source>
        <dbReference type="Google" id="ProtNLM"/>
    </source>
</evidence>
<evidence type="ECO:0000313" key="2">
    <source>
        <dbReference type="EMBL" id="NYH23827.1"/>
    </source>
</evidence>
<proteinExistence type="predicted"/>
<feature type="compositionally biased region" description="Polar residues" evidence="1">
    <location>
        <begin position="428"/>
        <end position="442"/>
    </location>
</feature>
<sequence length="484" mass="53607">MSASRQLMGQREWFLNYRPLGGSPPRGFRHIGAVAQADAATNDLHLLSVFDRSKNVGTCHWILMVDEFTSVIAGVHVCWNVSGEAAQLAMLNAASSKVEFGARYGIKITDDDIPAIVFSHVRCDRGEFHNDSTRKKFAAINSGLEYVQTGRADLKGLCETDHGAMHGATSHKLPGTTRGRPRKRGEPDPALDACLNIYEFTGELLRAVIIHNTVATVEDRLTTEMIRDGVKPTRMSIWKWAKQKGYVSSAPCDYEHMIVNLCPQVEAVVKPNGIFLVHSSAESGGYSIVISRLRYVGAIAERREWFETSRRSGSFRITVFHNPFDLRKVWFVDTEYGLQTLDLVTDDPLLGRLANLRDLVVAETELAAVGRDIDQREGLQLRADAEAYRKVTVKKAQAEKKVALERLGKAASKSARLRGRRENRVSELASTGNAPMLNPASNNILAHEGDDAASTVVSLMSRQKSGRDQCRQAIEEWLDSGDDT</sequence>
<protein>
    <recommendedName>
        <fullName evidence="4">Integrase-like protein</fullName>
    </recommendedName>
</protein>
<comment type="caution">
    <text evidence="2">The sequence shown here is derived from an EMBL/GenBank/DDBJ whole genome shotgun (WGS) entry which is preliminary data.</text>
</comment>
<reference evidence="2 3" key="1">
    <citation type="submission" date="2020-07" db="EMBL/GenBank/DDBJ databases">
        <title>Exploring microbial biodiversity for novel pathways involved in the catabolism of aromatic compounds derived from lignin.</title>
        <authorList>
            <person name="Elkins J."/>
        </authorList>
    </citation>
    <scope>NUCLEOTIDE SEQUENCE [LARGE SCALE GENOMIC DNA]</scope>
    <source>
        <strain evidence="2 3">H2C3C</strain>
    </source>
</reference>